<evidence type="ECO:0000313" key="2">
    <source>
        <dbReference type="EMBL" id="KAF6166138.1"/>
    </source>
</evidence>
<name>A0A7J7NGX6_9MAGN</name>
<feature type="compositionally biased region" description="Basic and acidic residues" evidence="1">
    <location>
        <begin position="1"/>
        <end position="10"/>
    </location>
</feature>
<evidence type="ECO:0000313" key="3">
    <source>
        <dbReference type="Proteomes" id="UP000541444"/>
    </source>
</evidence>
<protein>
    <submittedName>
        <fullName evidence="2">Uncharacterized protein</fullName>
    </submittedName>
</protein>
<comment type="caution">
    <text evidence="2">The sequence shown here is derived from an EMBL/GenBank/DDBJ whole genome shotgun (WGS) entry which is preliminary data.</text>
</comment>
<dbReference type="Proteomes" id="UP000541444">
    <property type="component" value="Unassembled WGS sequence"/>
</dbReference>
<sequence length="154" mass="17557">MPKIVQEEHNLSPGDEATSEASNQPTHNFMRRSGPNKCKVIATENYLRRPLEYNLFGKPVGEDSVGYNTYLGVIVREVVPITFATWHDVGNEFRDRLWTMIKDQIDVDEVDLTMLFGPERTGRVKVIRFGISPMIYNSVQQSGVLVQSLQEEVK</sequence>
<organism evidence="2 3">
    <name type="scientific">Kingdonia uniflora</name>
    <dbReference type="NCBI Taxonomy" id="39325"/>
    <lineage>
        <taxon>Eukaryota</taxon>
        <taxon>Viridiplantae</taxon>
        <taxon>Streptophyta</taxon>
        <taxon>Embryophyta</taxon>
        <taxon>Tracheophyta</taxon>
        <taxon>Spermatophyta</taxon>
        <taxon>Magnoliopsida</taxon>
        <taxon>Ranunculales</taxon>
        <taxon>Circaeasteraceae</taxon>
        <taxon>Kingdonia</taxon>
    </lineage>
</organism>
<keyword evidence="3" id="KW-1185">Reference proteome</keyword>
<dbReference type="OrthoDB" id="1869436at2759"/>
<proteinExistence type="predicted"/>
<dbReference type="AlphaFoldDB" id="A0A7J7NGX6"/>
<dbReference type="EMBL" id="JACGCM010000811">
    <property type="protein sequence ID" value="KAF6166138.1"/>
    <property type="molecule type" value="Genomic_DNA"/>
</dbReference>
<feature type="region of interest" description="Disordered" evidence="1">
    <location>
        <begin position="1"/>
        <end position="34"/>
    </location>
</feature>
<accession>A0A7J7NGX6</accession>
<reference evidence="2 3" key="1">
    <citation type="journal article" date="2020" name="IScience">
        <title>Genome Sequencing of the Endangered Kingdonia uniflora (Circaeasteraceae, Ranunculales) Reveals Potential Mechanisms of Evolutionary Specialization.</title>
        <authorList>
            <person name="Sun Y."/>
            <person name="Deng T."/>
            <person name="Zhang A."/>
            <person name="Moore M.J."/>
            <person name="Landis J.B."/>
            <person name="Lin N."/>
            <person name="Zhang H."/>
            <person name="Zhang X."/>
            <person name="Huang J."/>
            <person name="Zhang X."/>
            <person name="Sun H."/>
            <person name="Wang H."/>
        </authorList>
    </citation>
    <scope>NUCLEOTIDE SEQUENCE [LARGE SCALE GENOMIC DNA]</scope>
    <source>
        <strain evidence="2">TB1705</strain>
        <tissue evidence="2">Leaf</tissue>
    </source>
</reference>
<evidence type="ECO:0000256" key="1">
    <source>
        <dbReference type="SAM" id="MobiDB-lite"/>
    </source>
</evidence>
<gene>
    <name evidence="2" type="ORF">GIB67_023848</name>
</gene>